<dbReference type="Gene3D" id="1.20.1260.20">
    <property type="entry name" value="PPE superfamily"/>
    <property type="match status" value="1"/>
</dbReference>
<name>A0A2T0UPF6_9ACTN</name>
<dbReference type="EMBL" id="JABFXE010000355">
    <property type="protein sequence ID" value="NUQ88473.1"/>
    <property type="molecule type" value="Genomic_DNA"/>
</dbReference>
<proteinExistence type="predicted"/>
<evidence type="ECO:0000313" key="1">
    <source>
        <dbReference type="EMBL" id="NUQ88473.1"/>
    </source>
</evidence>
<dbReference type="Proteomes" id="UP000574690">
    <property type="component" value="Unassembled WGS sequence"/>
</dbReference>
<reference evidence="1 4" key="2">
    <citation type="submission" date="2020-05" db="EMBL/GenBank/DDBJ databases">
        <title>DNA-SIP metagenomic assembled genomes.</title>
        <authorList>
            <person name="Yu J."/>
        </authorList>
    </citation>
    <scope>NUCLEOTIDE SEQUENCE [LARGE SCALE GENOMIC DNA]</scope>
    <source>
        <strain evidence="1">Bin5.27</strain>
    </source>
</reference>
<protein>
    <recommendedName>
        <fullName evidence="5">PPE family protein</fullName>
    </recommendedName>
</protein>
<evidence type="ECO:0000313" key="2">
    <source>
        <dbReference type="EMBL" id="PRY59748.1"/>
    </source>
</evidence>
<keyword evidence="3" id="KW-1185">Reference proteome</keyword>
<evidence type="ECO:0000313" key="3">
    <source>
        <dbReference type="Proteomes" id="UP000238176"/>
    </source>
</evidence>
<dbReference type="OrthoDB" id="5069709at2"/>
<evidence type="ECO:0008006" key="5">
    <source>
        <dbReference type="Google" id="ProtNLM"/>
    </source>
</evidence>
<organism evidence="2 3">
    <name type="scientific">Glycomyces artemisiae</name>
    <dbReference type="NCBI Taxonomy" id="1076443"/>
    <lineage>
        <taxon>Bacteria</taxon>
        <taxon>Bacillati</taxon>
        <taxon>Actinomycetota</taxon>
        <taxon>Actinomycetes</taxon>
        <taxon>Glycomycetales</taxon>
        <taxon>Glycomycetaceae</taxon>
        <taxon>Glycomyces</taxon>
    </lineage>
</organism>
<evidence type="ECO:0000313" key="4">
    <source>
        <dbReference type="Proteomes" id="UP000574690"/>
    </source>
</evidence>
<gene>
    <name evidence="2" type="ORF">B0I28_103222</name>
    <name evidence="1" type="ORF">HOQ43_08425</name>
</gene>
<comment type="caution">
    <text evidence="2">The sequence shown here is derived from an EMBL/GenBank/DDBJ whole genome shotgun (WGS) entry which is preliminary data.</text>
</comment>
<sequence length="241" mass="25295">MNDANPLIATKADIDPTQQRSILTGLSVAEDVHDLTVQILSGEWVAAGLTLTGGALNLASFAIDPFGSLLSMGVEWAIEQIQPLKEALDAVTGDPETIETHAITWDNMAAELASIGDALKSAAESDITGWHDTAAEAYRAMVAENVDVLFGASGTAEAMGAATRGAGALVTTVRELVRGFIADCIGRLCLWIAEEVFTLGLATPVVMAQATAAIVKWVARVYGWLSLLVTSLMNLRALIDG</sequence>
<reference evidence="2 3" key="1">
    <citation type="submission" date="2018-03" db="EMBL/GenBank/DDBJ databases">
        <title>Genomic Encyclopedia of Type Strains, Phase III (KMG-III): the genomes of soil and plant-associated and newly described type strains.</title>
        <authorList>
            <person name="Whitman W."/>
        </authorList>
    </citation>
    <scope>NUCLEOTIDE SEQUENCE [LARGE SCALE GENOMIC DNA]</scope>
    <source>
        <strain evidence="2 3">CGMCC 4.7067</strain>
    </source>
</reference>
<dbReference type="InterPro" id="IPR038332">
    <property type="entry name" value="PPE_sf"/>
</dbReference>
<dbReference type="AlphaFoldDB" id="A0A2T0UPF6"/>
<dbReference type="Proteomes" id="UP000238176">
    <property type="component" value="Unassembled WGS sequence"/>
</dbReference>
<dbReference type="RefSeq" id="WP_106363659.1">
    <property type="nucleotide sequence ID" value="NZ_PVTJ01000003.1"/>
</dbReference>
<accession>A0A2T0UPF6</accession>
<dbReference type="EMBL" id="PVTJ01000003">
    <property type="protein sequence ID" value="PRY59748.1"/>
    <property type="molecule type" value="Genomic_DNA"/>
</dbReference>